<reference evidence="1 2" key="1">
    <citation type="journal article" date="2016" name="Nat. Commun.">
        <title>Thousands of microbial genomes shed light on interconnected biogeochemical processes in an aquifer system.</title>
        <authorList>
            <person name="Anantharaman K."/>
            <person name="Brown C.T."/>
            <person name="Hug L.A."/>
            <person name="Sharon I."/>
            <person name="Castelle C.J."/>
            <person name="Probst A.J."/>
            <person name="Thomas B.C."/>
            <person name="Singh A."/>
            <person name="Wilkins M.J."/>
            <person name="Karaoz U."/>
            <person name="Brodie E.L."/>
            <person name="Williams K.H."/>
            <person name="Hubbard S.S."/>
            <person name="Banfield J.F."/>
        </authorList>
    </citation>
    <scope>NUCLEOTIDE SEQUENCE [LARGE SCALE GENOMIC DNA]</scope>
</reference>
<dbReference type="EMBL" id="MHLW01000020">
    <property type="protein sequence ID" value="OGZ18019.1"/>
    <property type="molecule type" value="Genomic_DNA"/>
</dbReference>
<sequence>MKLDEPLKQIAKELMSIKGNIRGEGILTDIEYIRYRKGEKEVKMLEDKLKELGQPINFDEISPMEWYPIGWDVFKTLCLKEVFNWSDKDIFEMANFAPKVSFLVKMLMKYFLSAERSFKESPKYWKQHFDFAELEPYQYNEKEKFMIFRVKDFKIHPIMCVVVAGYFLRMAQFVLKSKKVGIKETKCVFKGASCDEYLINWE</sequence>
<evidence type="ECO:0000313" key="2">
    <source>
        <dbReference type="Proteomes" id="UP000178893"/>
    </source>
</evidence>
<comment type="caution">
    <text evidence="1">The sequence shown here is derived from an EMBL/GenBank/DDBJ whole genome shotgun (WGS) entry which is preliminary data.</text>
</comment>
<protein>
    <recommendedName>
        <fullName evidence="3">4-vinyl reductase 4VR domain-containing protein</fullName>
    </recommendedName>
</protein>
<gene>
    <name evidence="1" type="ORF">A2V72_02040</name>
</gene>
<evidence type="ECO:0008006" key="3">
    <source>
        <dbReference type="Google" id="ProtNLM"/>
    </source>
</evidence>
<accession>A0A1G2DWQ5</accession>
<proteinExistence type="predicted"/>
<dbReference type="SUPFAM" id="SSF111126">
    <property type="entry name" value="Ligand-binding domain in the NO signalling and Golgi transport"/>
    <property type="match status" value="1"/>
</dbReference>
<dbReference type="InterPro" id="IPR024096">
    <property type="entry name" value="NO_sig/Golgi_transp_ligand-bd"/>
</dbReference>
<evidence type="ECO:0000313" key="1">
    <source>
        <dbReference type="EMBL" id="OGZ18019.1"/>
    </source>
</evidence>
<dbReference type="AlphaFoldDB" id="A0A1G2DWQ5"/>
<name>A0A1G2DWQ5_9BACT</name>
<organism evidence="1 2">
    <name type="scientific">Candidatus Nealsonbacteria bacterium RBG_13_37_56</name>
    <dbReference type="NCBI Taxonomy" id="1801661"/>
    <lineage>
        <taxon>Bacteria</taxon>
        <taxon>Candidatus Nealsoniibacteriota</taxon>
    </lineage>
</organism>
<dbReference type="Proteomes" id="UP000178893">
    <property type="component" value="Unassembled WGS sequence"/>
</dbReference>